<dbReference type="InterPro" id="IPR006379">
    <property type="entry name" value="HAD-SF_hydro_IIB"/>
</dbReference>
<keyword evidence="12 18" id="KW-0460">Magnesium</keyword>
<evidence type="ECO:0000256" key="13">
    <source>
        <dbReference type="ARBA" id="ARBA00022989"/>
    </source>
</evidence>
<dbReference type="InterPro" id="IPR032818">
    <property type="entry name" value="DedA-like"/>
</dbReference>
<reference evidence="21 22" key="1">
    <citation type="journal article" date="2016" name="Nat. Commun.">
        <title>Thousands of microbial genomes shed light on interconnected biogeochemical processes in an aquifer system.</title>
        <authorList>
            <person name="Anantharaman K."/>
            <person name="Brown C.T."/>
            <person name="Hug L.A."/>
            <person name="Sharon I."/>
            <person name="Castelle C.J."/>
            <person name="Probst A.J."/>
            <person name="Thomas B.C."/>
            <person name="Singh A."/>
            <person name="Wilkins M.J."/>
            <person name="Karaoz U."/>
            <person name="Brodie E.L."/>
            <person name="Williams K.H."/>
            <person name="Hubbard S.S."/>
            <person name="Banfield J.F."/>
        </authorList>
    </citation>
    <scope>NUCLEOTIDE SEQUENCE [LARGE SCALE GENOMIC DNA]</scope>
</reference>
<dbReference type="GO" id="GO:0009298">
    <property type="term" value="P:GDP-mannose biosynthetic process"/>
    <property type="evidence" value="ECO:0007669"/>
    <property type="project" value="UniProtKB-UniPathway"/>
</dbReference>
<dbReference type="Pfam" id="PF03332">
    <property type="entry name" value="PMM"/>
    <property type="match status" value="1"/>
</dbReference>
<evidence type="ECO:0000256" key="16">
    <source>
        <dbReference type="PIRSR" id="PIRSR605002-1"/>
    </source>
</evidence>
<evidence type="ECO:0000256" key="7">
    <source>
        <dbReference type="ARBA" id="ARBA00012730"/>
    </source>
</evidence>
<organism evidence="21 22">
    <name type="scientific">Candidatus Kaiserbacteria bacterium RIFCSPLOWO2_01_FULL_53_17</name>
    <dbReference type="NCBI Taxonomy" id="1798511"/>
    <lineage>
        <taxon>Bacteria</taxon>
        <taxon>Candidatus Kaiseribacteriota</taxon>
    </lineage>
</organism>
<evidence type="ECO:0000256" key="18">
    <source>
        <dbReference type="PIRSR" id="PIRSR605002-3"/>
    </source>
</evidence>
<sequence length="452" mass="50033">MFFGIDLIQAIQAIGYPGIFAIVLAESGLFFAVTLPGGSLLFTAGLLASQGILNIWILFMTVIVAAALGDTIGYWFGAWVGPALFRRKDSRFFKQKHLQQTRIFFEKHGSKAVLLGRFVPVVRTFVPILAGVAEMRYATFLFYNFTGAILWGGGFTLAGYFLGEAIPDVEKYIEFIVLTIVVVTVLPLAHQVWKVRKQKTVAPAPAPPAAIIFDLDDTLAESFQPPTAEVLEKIFRLAERVPVVIMSGASFMRIERDILKRAPHKADASNLFVLSDNAARCDVWKGSRWETAYGFPLEEHERELITHAIEEAIEATGVFKNAPVAPRIIDRDTSVAVAALPADASREEKIMWDTDMHKRWALASALREKLPGYEILIGGKTTIDIVRKGVSKAFGVEWLAKELDIPASEMLFIGDAFYEGGNDAVVVPTGIQTYTTSSPEETERMIDEMLLR</sequence>
<evidence type="ECO:0000256" key="14">
    <source>
        <dbReference type="ARBA" id="ARBA00023136"/>
    </source>
</evidence>
<dbReference type="Gene3D" id="3.40.50.1000">
    <property type="entry name" value="HAD superfamily/HAD-like"/>
    <property type="match status" value="1"/>
</dbReference>
<feature type="transmembrane region" description="Helical" evidence="19">
    <location>
        <begin position="172"/>
        <end position="189"/>
    </location>
</feature>
<feature type="binding site" evidence="18">
    <location>
        <position position="216"/>
    </location>
    <ligand>
        <name>Mg(2+)</name>
        <dbReference type="ChEBI" id="CHEBI:18420"/>
        <label>1</label>
    </ligand>
</feature>
<dbReference type="Proteomes" id="UP000177306">
    <property type="component" value="Unassembled WGS sequence"/>
</dbReference>
<proteinExistence type="inferred from homology"/>
<dbReference type="Pfam" id="PF09335">
    <property type="entry name" value="VTT_dom"/>
    <property type="match status" value="1"/>
</dbReference>
<evidence type="ECO:0000313" key="21">
    <source>
        <dbReference type="EMBL" id="OGG73339.1"/>
    </source>
</evidence>
<keyword evidence="11 18" id="KW-0479">Metal-binding</keyword>
<dbReference type="InterPro" id="IPR032816">
    <property type="entry name" value="VTT_dom"/>
</dbReference>
<comment type="cofactor">
    <cofactor evidence="18">
        <name>Mg(2+)</name>
        <dbReference type="ChEBI" id="CHEBI:18420"/>
    </cofactor>
</comment>
<keyword evidence="8" id="KW-1003">Cell membrane</keyword>
<comment type="similarity">
    <text evidence="4">Belongs to the eukaryotic PMM family.</text>
</comment>
<evidence type="ECO:0000256" key="17">
    <source>
        <dbReference type="PIRSR" id="PIRSR605002-2"/>
    </source>
</evidence>
<dbReference type="InterPro" id="IPR043169">
    <property type="entry name" value="PMM_cap"/>
</dbReference>
<feature type="transmembrane region" description="Helical" evidence="19">
    <location>
        <begin position="7"/>
        <end position="24"/>
    </location>
</feature>
<dbReference type="InterPro" id="IPR036412">
    <property type="entry name" value="HAD-like_sf"/>
</dbReference>
<comment type="similarity">
    <text evidence="5">Belongs to the DedA family.</text>
</comment>
<dbReference type="InterPro" id="IPR023214">
    <property type="entry name" value="HAD_sf"/>
</dbReference>
<dbReference type="GO" id="GO:0016791">
    <property type="term" value="F:phosphatase activity"/>
    <property type="evidence" value="ECO:0007669"/>
    <property type="project" value="UniProtKB-ARBA"/>
</dbReference>
<comment type="subcellular location">
    <subcellularLocation>
        <location evidence="2">Cell membrane</location>
        <topology evidence="2">Multi-pass membrane protein</topology>
    </subcellularLocation>
    <subcellularLocation>
        <location evidence="1">Cytoplasm</location>
    </subcellularLocation>
</comment>
<dbReference type="AlphaFoldDB" id="A0A1F6EI67"/>
<keyword evidence="15" id="KW-0413">Isomerase</keyword>
<evidence type="ECO:0000256" key="4">
    <source>
        <dbReference type="ARBA" id="ARBA00009736"/>
    </source>
</evidence>
<dbReference type="EC" id="5.4.2.8" evidence="7"/>
<feature type="binding site" evidence="18">
    <location>
        <position position="415"/>
    </location>
    <ligand>
        <name>Mg(2+)</name>
        <dbReference type="ChEBI" id="CHEBI:18420"/>
        <label>1</label>
    </ligand>
</feature>
<keyword evidence="13 19" id="KW-1133">Transmembrane helix</keyword>
<dbReference type="EMBL" id="MFLY01000003">
    <property type="protein sequence ID" value="OGG73339.1"/>
    <property type="molecule type" value="Genomic_DNA"/>
</dbReference>
<accession>A0A1F6EI67</accession>
<dbReference type="GO" id="GO:0004615">
    <property type="term" value="F:phosphomannomutase activity"/>
    <property type="evidence" value="ECO:0007669"/>
    <property type="project" value="UniProtKB-EC"/>
</dbReference>
<evidence type="ECO:0000259" key="20">
    <source>
        <dbReference type="Pfam" id="PF09335"/>
    </source>
</evidence>
<evidence type="ECO:0000256" key="19">
    <source>
        <dbReference type="SAM" id="Phobius"/>
    </source>
</evidence>
<evidence type="ECO:0000256" key="5">
    <source>
        <dbReference type="ARBA" id="ARBA00010792"/>
    </source>
</evidence>
<gene>
    <name evidence="21" type="ORF">A3A38_01460</name>
</gene>
<comment type="subunit">
    <text evidence="6">Homodimer.</text>
</comment>
<evidence type="ECO:0000256" key="9">
    <source>
        <dbReference type="ARBA" id="ARBA00022490"/>
    </source>
</evidence>
<keyword evidence="14 19" id="KW-0472">Membrane</keyword>
<evidence type="ECO:0000256" key="1">
    <source>
        <dbReference type="ARBA" id="ARBA00004496"/>
    </source>
</evidence>
<protein>
    <recommendedName>
        <fullName evidence="7">phosphomannomutase</fullName>
        <ecNumber evidence="7">5.4.2.8</ecNumber>
    </recommendedName>
</protein>
<dbReference type="GO" id="GO:0005737">
    <property type="term" value="C:cytoplasm"/>
    <property type="evidence" value="ECO:0007669"/>
    <property type="project" value="UniProtKB-SubCell"/>
</dbReference>
<dbReference type="SUPFAM" id="SSF56784">
    <property type="entry name" value="HAD-like"/>
    <property type="match status" value="1"/>
</dbReference>
<feature type="transmembrane region" description="Helical" evidence="19">
    <location>
        <begin position="140"/>
        <end position="160"/>
    </location>
</feature>
<dbReference type="PANTHER" id="PTHR30353:SF0">
    <property type="entry name" value="TRANSMEMBRANE PROTEIN"/>
    <property type="match status" value="1"/>
</dbReference>
<feature type="active site" description="Proton donor/acceptor" evidence="16">
    <location>
        <position position="216"/>
    </location>
</feature>
<feature type="binding site" evidence="17">
    <location>
        <position position="331"/>
    </location>
    <ligand>
        <name>alpha-D-mannose 1-phosphate</name>
        <dbReference type="ChEBI" id="CHEBI:58409"/>
    </ligand>
</feature>
<dbReference type="GO" id="GO:0005886">
    <property type="term" value="C:plasma membrane"/>
    <property type="evidence" value="ECO:0007669"/>
    <property type="project" value="UniProtKB-SubCell"/>
</dbReference>
<dbReference type="NCBIfam" id="TIGR01484">
    <property type="entry name" value="HAD-SF-IIB"/>
    <property type="match status" value="1"/>
</dbReference>
<evidence type="ECO:0000256" key="15">
    <source>
        <dbReference type="ARBA" id="ARBA00023235"/>
    </source>
</evidence>
<dbReference type="Gene3D" id="3.30.1240.20">
    <property type="match status" value="1"/>
</dbReference>
<evidence type="ECO:0000256" key="12">
    <source>
        <dbReference type="ARBA" id="ARBA00022842"/>
    </source>
</evidence>
<evidence type="ECO:0000256" key="10">
    <source>
        <dbReference type="ARBA" id="ARBA00022692"/>
    </source>
</evidence>
<feature type="transmembrane region" description="Helical" evidence="19">
    <location>
        <begin position="55"/>
        <end position="76"/>
    </location>
</feature>
<dbReference type="PANTHER" id="PTHR30353">
    <property type="entry name" value="INNER MEMBRANE PROTEIN DEDA-RELATED"/>
    <property type="match status" value="1"/>
</dbReference>
<dbReference type="InterPro" id="IPR005002">
    <property type="entry name" value="PMM"/>
</dbReference>
<keyword evidence="9" id="KW-0963">Cytoplasm</keyword>
<evidence type="ECO:0000256" key="3">
    <source>
        <dbReference type="ARBA" id="ARBA00004699"/>
    </source>
</evidence>
<dbReference type="UniPathway" id="UPA00126">
    <property type="reaction ID" value="UER00424"/>
</dbReference>
<keyword evidence="10 19" id="KW-0812">Transmembrane</keyword>
<evidence type="ECO:0000256" key="2">
    <source>
        <dbReference type="ARBA" id="ARBA00004651"/>
    </source>
</evidence>
<evidence type="ECO:0000256" key="6">
    <source>
        <dbReference type="ARBA" id="ARBA00011738"/>
    </source>
</evidence>
<feature type="active site" description="Nucleophile" evidence="16">
    <location>
        <position position="214"/>
    </location>
</feature>
<evidence type="ECO:0000313" key="22">
    <source>
        <dbReference type="Proteomes" id="UP000177306"/>
    </source>
</evidence>
<feature type="domain" description="VTT" evidence="20">
    <location>
        <begin position="35"/>
        <end position="160"/>
    </location>
</feature>
<comment type="pathway">
    <text evidence="3">Nucleotide-sugar biosynthesis; GDP-alpha-D-mannose biosynthesis; alpha-D-mannose 1-phosphate from D-fructose 6-phosphate: step 2/2.</text>
</comment>
<evidence type="ECO:0000256" key="11">
    <source>
        <dbReference type="ARBA" id="ARBA00022723"/>
    </source>
</evidence>
<feature type="binding site" evidence="18">
    <location>
        <position position="214"/>
    </location>
    <ligand>
        <name>Mg(2+)</name>
        <dbReference type="ChEBI" id="CHEBI:18420"/>
        <label>1</label>
    </ligand>
</feature>
<comment type="caution">
    <text evidence="21">The sequence shown here is derived from an EMBL/GenBank/DDBJ whole genome shotgun (WGS) entry which is preliminary data.</text>
</comment>
<name>A0A1F6EI67_9BACT</name>
<feature type="binding site" evidence="17">
    <location>
        <position position="384"/>
    </location>
    <ligand>
        <name>alpha-D-mannose 1-phosphate</name>
        <dbReference type="ChEBI" id="CHEBI:58409"/>
    </ligand>
</feature>
<dbReference type="GO" id="GO:0046872">
    <property type="term" value="F:metal ion binding"/>
    <property type="evidence" value="ECO:0007669"/>
    <property type="project" value="UniProtKB-KW"/>
</dbReference>
<evidence type="ECO:0000256" key="8">
    <source>
        <dbReference type="ARBA" id="ARBA00022475"/>
    </source>
</evidence>